<dbReference type="AlphaFoldDB" id="A0A7V1LNF6"/>
<organism evidence="2">
    <name type="scientific">Caldithrix abyssi</name>
    <dbReference type="NCBI Taxonomy" id="187145"/>
    <lineage>
        <taxon>Bacteria</taxon>
        <taxon>Pseudomonadati</taxon>
        <taxon>Calditrichota</taxon>
        <taxon>Calditrichia</taxon>
        <taxon>Calditrichales</taxon>
        <taxon>Calditrichaceae</taxon>
        <taxon>Caldithrix</taxon>
    </lineage>
</organism>
<proteinExistence type="predicted"/>
<dbReference type="CDD" id="cd15482">
    <property type="entry name" value="Sialidase_non-viral"/>
    <property type="match status" value="1"/>
</dbReference>
<dbReference type="NCBIfam" id="TIGR04183">
    <property type="entry name" value="Por_Secre_tail"/>
    <property type="match status" value="1"/>
</dbReference>
<dbReference type="Gene3D" id="2.60.40.4070">
    <property type="match status" value="1"/>
</dbReference>
<dbReference type="Pfam" id="PF13860">
    <property type="entry name" value="FlgD_ig"/>
    <property type="match status" value="1"/>
</dbReference>
<feature type="domain" description="FlgD/Vpr Ig-like" evidence="1">
    <location>
        <begin position="746"/>
        <end position="810"/>
    </location>
</feature>
<protein>
    <submittedName>
        <fullName evidence="2">T9SS type A sorting domain-containing protein</fullName>
    </submittedName>
</protein>
<dbReference type="InterPro" id="IPR015943">
    <property type="entry name" value="WD40/YVTN_repeat-like_dom_sf"/>
</dbReference>
<sequence>DNLPSSEANLQILYGEVVNSSVTRLAENFSQAHGAHVDHHNLKAFKNADGSYGLINANDGGVAYATTLDARWVRTVGINSTQYYGVDKKPGANAYLAGAQDNGTWYSNEDPDSSSEWNYGQFSVNADGFNVVWHFNDPKKMIGSWQFGNLERSVDGGKTWSVSNRGSSNTDPFITKITGSQIKPDMLFAVSSRGVYKSTNFGKTWVTKVIENEAWTAGGSFSNVKVSKVNPNIVWAGDRMSSTGRIFVSTDEGETFQPVNNYAGITLGRISGMSTDPVSDSTAYVMFSFDNAPKILKTTDLGQTWIDISGYSNGVSTAGFPNVAVYDLLVMPFDTDMMWAGTEIGLFETTDGGASWHFADYGMPAASIWQLKEVEDQIVVATHGRGVWSITIPQLTEDKPYAPLISSITQDSDGDIKFSLKMRFASDSTVIWAGTNKLAVVGSVKATVDTVFTVPTPKTLSGKVKISLLAYKNGKVRENSRSVTINSTASPDIALGMLAAEVVKANLRSYLVSDIKLGVNPEISYELTKGDGTKVASNDLMSYIGSSSFVYATKYKLKDTGSLKVTVSARNQFGATSELVETYAISSLTKTGVQSISLPDGREPVRISASSVASPGYVVTSFSDRLTQLAASANADEGDMIRLGEILNIDGNAGLTGVLSLPFTYDDAAVQSISEEFGDFEEGRIGVYQYVSGDWQYVGGYGNNGRVEALLPGYGQYAVFYNPDAVAVPETFNLEQNFPNPFNPTTTIRYQIPSTAQVKVTVYNMLGREITTLVNGVQDAGFYTVQWKGINHQGRQVASGLYVYTLQAGNTRISRKMLLVR</sequence>
<evidence type="ECO:0000313" key="2">
    <source>
        <dbReference type="EMBL" id="HED11110.1"/>
    </source>
</evidence>
<reference evidence="2" key="1">
    <citation type="journal article" date="2020" name="mSystems">
        <title>Genome- and Community-Level Interaction Insights into Carbon Utilization and Element Cycling Functions of Hydrothermarchaeota in Hydrothermal Sediment.</title>
        <authorList>
            <person name="Zhou Z."/>
            <person name="Liu Y."/>
            <person name="Xu W."/>
            <person name="Pan J."/>
            <person name="Luo Z.H."/>
            <person name="Li M."/>
        </authorList>
    </citation>
    <scope>NUCLEOTIDE SEQUENCE [LARGE SCALE GENOMIC DNA]</scope>
    <source>
        <strain evidence="2">HyVt-456</strain>
    </source>
</reference>
<dbReference type="Gene3D" id="2.130.10.10">
    <property type="entry name" value="YVTN repeat-like/Quinoprotein amine dehydrogenase"/>
    <property type="match status" value="2"/>
</dbReference>
<dbReference type="InterPro" id="IPR025965">
    <property type="entry name" value="FlgD/Vpr_Ig-like"/>
</dbReference>
<accession>A0A7V1LNF6</accession>
<dbReference type="EMBL" id="DRLD01000288">
    <property type="protein sequence ID" value="HED11110.1"/>
    <property type="molecule type" value="Genomic_DNA"/>
</dbReference>
<feature type="non-terminal residue" evidence="2">
    <location>
        <position position="1"/>
    </location>
</feature>
<gene>
    <name evidence="2" type="ORF">ENJ10_10515</name>
</gene>
<dbReference type="InterPro" id="IPR026444">
    <property type="entry name" value="Secre_tail"/>
</dbReference>
<dbReference type="SUPFAM" id="SSF110296">
    <property type="entry name" value="Oligoxyloglucan reducing end-specific cellobiohydrolase"/>
    <property type="match status" value="1"/>
</dbReference>
<dbReference type="Proteomes" id="UP000886005">
    <property type="component" value="Unassembled WGS sequence"/>
</dbReference>
<name>A0A7V1LNF6_CALAY</name>
<evidence type="ECO:0000259" key="1">
    <source>
        <dbReference type="Pfam" id="PF13860"/>
    </source>
</evidence>
<comment type="caution">
    <text evidence="2">The sequence shown here is derived from an EMBL/GenBank/DDBJ whole genome shotgun (WGS) entry which is preliminary data.</text>
</comment>